<dbReference type="HOGENOM" id="CLU_3180852_0_0_12"/>
<name>G0AL46_BORBD</name>
<gene>
    <name evidence="1" type="ordered locus">BbiDN127_0237</name>
</gene>
<organism evidence="1 2">
    <name type="scientific">Borrelia bissettiae (strain DSM 17990 / CIP 109136 / DN127)</name>
    <name type="common">Borreliella bissettiae</name>
    <dbReference type="NCBI Taxonomy" id="521010"/>
    <lineage>
        <taxon>Bacteria</taxon>
        <taxon>Pseudomonadati</taxon>
        <taxon>Spirochaetota</taxon>
        <taxon>Spirochaetia</taxon>
        <taxon>Spirochaetales</taxon>
        <taxon>Borreliaceae</taxon>
        <taxon>Borreliella</taxon>
    </lineage>
</organism>
<sequence>MDEALDKVDIKSFFDSNWPMTLTLFAITESNKSKFLEIKALANFPN</sequence>
<evidence type="ECO:0000313" key="2">
    <source>
        <dbReference type="Proteomes" id="UP000001634"/>
    </source>
</evidence>
<dbReference type="Proteomes" id="UP000001634">
    <property type="component" value="Chromosome"/>
</dbReference>
<evidence type="ECO:0000313" key="1">
    <source>
        <dbReference type="EMBL" id="AEL18422.1"/>
    </source>
</evidence>
<proteinExistence type="predicted"/>
<dbReference type="EMBL" id="CP002746">
    <property type="protein sequence ID" value="AEL18422.1"/>
    <property type="molecule type" value="Genomic_DNA"/>
</dbReference>
<accession>G0AL46</accession>
<dbReference type="AlphaFoldDB" id="G0AL46"/>
<reference evidence="1 2" key="2">
    <citation type="journal article" date="2012" name="J. Bacteriol.">
        <title>Whole-Genome Sequences of Borrelia bissettii, Borrelia valaisiana, and Borrelia spielmanii.</title>
        <authorList>
            <person name="Schutzer S.E."/>
            <person name="Fraser-Liggett C.M."/>
            <person name="Qiu W.G."/>
            <person name="Kraiczy P."/>
            <person name="Mongodin E.F."/>
            <person name="Dunn J.J."/>
            <person name="Luft B.J."/>
            <person name="Casjens S.R."/>
        </authorList>
    </citation>
    <scope>NUCLEOTIDE SEQUENCE [LARGE SCALE GENOMIC DNA]</scope>
    <source>
        <strain evidence="1 2">DN127</strain>
    </source>
</reference>
<reference evidence="1 2" key="3">
    <citation type="journal article" date="2016" name="Int. J. Syst. Evol. Microbiol.">
        <title>Borrelia bissettiae sp. nov. and Borrelia californiensis sp. nov. prevail in diverse enzootic transmission cycles.</title>
        <authorList>
            <person name="Margos G."/>
            <person name="Lane R.S."/>
            <person name="Fedorova N."/>
            <person name="Koloczek J."/>
            <person name="Piesman J."/>
            <person name="Hojgaard A."/>
            <person name="Sing A."/>
            <person name="Fingerle V."/>
        </authorList>
    </citation>
    <scope>NUCLEOTIDE SEQUENCE [LARGE SCALE GENOMIC DNA]</scope>
    <source>
        <strain evidence="1 2">DN127</strain>
    </source>
</reference>
<reference key="1">
    <citation type="submission" date="2011-06" db="EMBL/GenBank/DDBJ databases">
        <authorList>
            <person name="Mongodin E.F."/>
            <person name="Casjens S.R."/>
            <person name="Fraser-Liggett C.M."/>
            <person name="Qiu W.-G."/>
            <person name="Dunn J.J."/>
            <person name="Luft B.J."/>
            <person name="Schutzer S.E."/>
        </authorList>
    </citation>
    <scope>NUCLEOTIDE SEQUENCE</scope>
    <source>
        <strain>DN127</strain>
    </source>
</reference>
<protein>
    <submittedName>
        <fullName evidence="1">Uncharacterized protein</fullName>
    </submittedName>
</protein>
<keyword evidence="2" id="KW-1185">Reference proteome</keyword>
<dbReference type="KEGG" id="bbs:BbiDN127_0237"/>